<evidence type="ECO:0000313" key="1">
    <source>
        <dbReference type="EMBL" id="KAF2819048.1"/>
    </source>
</evidence>
<protein>
    <submittedName>
        <fullName evidence="1">Uncharacterized protein</fullName>
    </submittedName>
</protein>
<proteinExistence type="predicted"/>
<organism evidence="1 2">
    <name type="scientific">Ophiobolus disseminans</name>
    <dbReference type="NCBI Taxonomy" id="1469910"/>
    <lineage>
        <taxon>Eukaryota</taxon>
        <taxon>Fungi</taxon>
        <taxon>Dikarya</taxon>
        <taxon>Ascomycota</taxon>
        <taxon>Pezizomycotina</taxon>
        <taxon>Dothideomycetes</taxon>
        <taxon>Pleosporomycetidae</taxon>
        <taxon>Pleosporales</taxon>
        <taxon>Pleosporineae</taxon>
        <taxon>Phaeosphaeriaceae</taxon>
        <taxon>Ophiobolus</taxon>
    </lineage>
</organism>
<keyword evidence="2" id="KW-1185">Reference proteome</keyword>
<dbReference type="OrthoDB" id="6105938at2759"/>
<reference evidence="1" key="1">
    <citation type="journal article" date="2020" name="Stud. Mycol.">
        <title>101 Dothideomycetes genomes: a test case for predicting lifestyles and emergence of pathogens.</title>
        <authorList>
            <person name="Haridas S."/>
            <person name="Albert R."/>
            <person name="Binder M."/>
            <person name="Bloem J."/>
            <person name="Labutti K."/>
            <person name="Salamov A."/>
            <person name="Andreopoulos B."/>
            <person name="Baker S."/>
            <person name="Barry K."/>
            <person name="Bills G."/>
            <person name="Bluhm B."/>
            <person name="Cannon C."/>
            <person name="Castanera R."/>
            <person name="Culley D."/>
            <person name="Daum C."/>
            <person name="Ezra D."/>
            <person name="Gonzalez J."/>
            <person name="Henrissat B."/>
            <person name="Kuo A."/>
            <person name="Liang C."/>
            <person name="Lipzen A."/>
            <person name="Lutzoni F."/>
            <person name="Magnuson J."/>
            <person name="Mondo S."/>
            <person name="Nolan M."/>
            <person name="Ohm R."/>
            <person name="Pangilinan J."/>
            <person name="Park H.-J."/>
            <person name="Ramirez L."/>
            <person name="Alfaro M."/>
            <person name="Sun H."/>
            <person name="Tritt A."/>
            <person name="Yoshinaga Y."/>
            <person name="Zwiers L.-H."/>
            <person name="Turgeon B."/>
            <person name="Goodwin S."/>
            <person name="Spatafora J."/>
            <person name="Crous P."/>
            <person name="Grigoriev I."/>
        </authorList>
    </citation>
    <scope>NUCLEOTIDE SEQUENCE</scope>
    <source>
        <strain evidence="1">CBS 113818</strain>
    </source>
</reference>
<sequence length="105" mass="12067">MSNPSTAPAWFSSFYGFTYDPYIDLRTKFNRLSTARNWGRKRNIPTALGARNVLVNLIVRHLLGVAVIHFANRNAFMDYTLDGRLFPLRAAKEDGFIKALLRKVY</sequence>
<accession>A0A6A6ZDU9</accession>
<dbReference type="AlphaFoldDB" id="A0A6A6ZDU9"/>
<dbReference type="Proteomes" id="UP000799424">
    <property type="component" value="Unassembled WGS sequence"/>
</dbReference>
<gene>
    <name evidence="1" type="ORF">CC86DRAFT_472448</name>
</gene>
<name>A0A6A6ZDU9_9PLEO</name>
<dbReference type="EMBL" id="MU006247">
    <property type="protein sequence ID" value="KAF2819048.1"/>
    <property type="molecule type" value="Genomic_DNA"/>
</dbReference>
<evidence type="ECO:0000313" key="2">
    <source>
        <dbReference type="Proteomes" id="UP000799424"/>
    </source>
</evidence>